<gene>
    <name evidence="4" type="ORF">DW888_05770</name>
</gene>
<organism evidence="4 5">
    <name type="scientific">Bacteroides nordii</name>
    <dbReference type="NCBI Taxonomy" id="291645"/>
    <lineage>
        <taxon>Bacteria</taxon>
        <taxon>Pseudomonadati</taxon>
        <taxon>Bacteroidota</taxon>
        <taxon>Bacteroidia</taxon>
        <taxon>Bacteroidales</taxon>
        <taxon>Bacteroidaceae</taxon>
        <taxon>Bacteroides</taxon>
    </lineage>
</organism>
<feature type="domain" description="Secretion system C-terminal sorting" evidence="3">
    <location>
        <begin position="737"/>
        <end position="812"/>
    </location>
</feature>
<dbReference type="RefSeq" id="WP_122201045.1">
    <property type="nucleotide sequence ID" value="NZ_CABJFV010000003.1"/>
</dbReference>
<evidence type="ECO:0000256" key="1">
    <source>
        <dbReference type="SAM" id="SignalP"/>
    </source>
</evidence>
<dbReference type="EMBL" id="QSGO01000003">
    <property type="protein sequence ID" value="RHB37056.1"/>
    <property type="molecule type" value="Genomic_DNA"/>
</dbReference>
<name>A0A413VTV9_9BACE</name>
<feature type="signal peptide" evidence="1">
    <location>
        <begin position="1"/>
        <end position="19"/>
    </location>
</feature>
<dbReference type="Pfam" id="PF09992">
    <property type="entry name" value="NAGPA"/>
    <property type="match status" value="1"/>
</dbReference>
<evidence type="ECO:0000259" key="2">
    <source>
        <dbReference type="Pfam" id="PF09992"/>
    </source>
</evidence>
<evidence type="ECO:0000313" key="4">
    <source>
        <dbReference type="EMBL" id="RHB37056.1"/>
    </source>
</evidence>
<feature type="domain" description="Phosphodiester glycosidase" evidence="2">
    <location>
        <begin position="262"/>
        <end position="392"/>
    </location>
</feature>
<dbReference type="InterPro" id="IPR026444">
    <property type="entry name" value="Secre_tail"/>
</dbReference>
<evidence type="ECO:0000259" key="3">
    <source>
        <dbReference type="Pfam" id="PF18962"/>
    </source>
</evidence>
<dbReference type="Pfam" id="PF18962">
    <property type="entry name" value="Por_Secre_tail"/>
    <property type="match status" value="1"/>
</dbReference>
<feature type="chain" id="PRO_5019436402" evidence="1">
    <location>
        <begin position="20"/>
        <end position="814"/>
    </location>
</feature>
<dbReference type="PANTHER" id="PTHR40446">
    <property type="entry name" value="N-ACETYLGLUCOSAMINE-1-PHOSPHODIESTER ALPHA-N-ACETYLGLUCOSAMINIDASE"/>
    <property type="match status" value="1"/>
</dbReference>
<reference evidence="4 5" key="1">
    <citation type="submission" date="2018-08" db="EMBL/GenBank/DDBJ databases">
        <title>A genome reference for cultivated species of the human gut microbiota.</title>
        <authorList>
            <person name="Zou Y."/>
            <person name="Xue W."/>
            <person name="Luo G."/>
        </authorList>
    </citation>
    <scope>NUCLEOTIDE SEQUENCE [LARGE SCALE GENOMIC DNA]</scope>
    <source>
        <strain evidence="4 5">AM40-30BH</strain>
    </source>
</reference>
<evidence type="ECO:0000313" key="5">
    <source>
        <dbReference type="Proteomes" id="UP000284379"/>
    </source>
</evidence>
<accession>A0A413VTV9</accession>
<proteinExistence type="predicted"/>
<comment type="caution">
    <text evidence="4">The sequence shown here is derived from an EMBL/GenBank/DDBJ whole genome shotgun (WGS) entry which is preliminary data.</text>
</comment>
<keyword evidence="1" id="KW-0732">Signal</keyword>
<dbReference type="InterPro" id="IPR018711">
    <property type="entry name" value="NAGPA"/>
</dbReference>
<sequence>MNRVLFTLFLLLLGQYSLAQEYITINDKPYRIDTLVYKHQVGPGTEYVYIDLPEFPLKIHVLEVNLRNPNVKLETCLGGDSAVATERPTQMAIRKSAPGHNVFAATNGDFYFYIDPVEIGIPRSGQFINNECVTNPVGRAAFVLDKNNRPYIDRIDFSGTVKSGNRATRLHTVNMQRLEWEPQVTDLLTLYTNAYGTYTSGIEGGTKVIITPKNGETFFFSANKEITCIAEEIIENHGFSPIPEGKAVLHGRGVSSDFLKELKVGDELTINFKTDLRSNPGALDDFKELMGGSDHILLKNGQRYEGDESANPRTGIGFSKDSTIVYLVEVDGRQTSSRGVTLFEFGDIFKGIGAWNAVNLDGGGSSVMYVNGEVKNSPSDGAVRPVGNGMLVVTNAPEDQEIASLAFAPVSYTLPTCGFLKLAVYAYNRYGDLLSKDLQNVSFSCTPEIGYITAEGNFIGAEKIGTGILSAEYKGVKTSRPVSLVESSFKLRLDSVLLNNISTYHIELLAEVENKTLFVAPELLQWEVEDPSVCSVTEGVLKGLSNGVTYIHGTLGEFSCKQKVKVEIPSQPILEMPVLSTPSWSVKSTSNLKNIKLLPDGIEYDYSAGRSPFIELMNDFCLYSLPTSVRIILNPGKAGLNKVTFSLRTNDKSAYTPYEFTDISKDEDREIVIPASDILTDVNDKVGYPIHFHSMRFAFTSDNPVGHNKIQIKEMVMVYDYITVGFPELKTLSWLSIYPNPAKKEACLNVNLDKKTDISLRIYTSTGMMVASEDYKMSDGRNLVLPINNLANGTYLVKVLVGGKTDTVKLIIHN</sequence>
<dbReference type="AlphaFoldDB" id="A0A413VTV9"/>
<dbReference type="PANTHER" id="PTHR40446:SF2">
    <property type="entry name" value="N-ACETYLGLUCOSAMINE-1-PHOSPHODIESTER ALPHA-N-ACETYLGLUCOSAMINIDASE"/>
    <property type="match status" value="1"/>
</dbReference>
<dbReference type="NCBIfam" id="TIGR04183">
    <property type="entry name" value="Por_Secre_tail"/>
    <property type="match status" value="1"/>
</dbReference>
<dbReference type="Proteomes" id="UP000284379">
    <property type="component" value="Unassembled WGS sequence"/>
</dbReference>
<protein>
    <submittedName>
        <fullName evidence="4">T9SS C-terminal target domain-containing protein</fullName>
    </submittedName>
</protein>